<dbReference type="Proteomes" id="UP000770661">
    <property type="component" value="Unassembled WGS sequence"/>
</dbReference>
<keyword evidence="2" id="KW-0472">Membrane</keyword>
<dbReference type="AlphaFoldDB" id="A0A8J5CPG1"/>
<dbReference type="EMBL" id="JACEEZ010017034">
    <property type="protein sequence ID" value="KAG0717829.1"/>
    <property type="molecule type" value="Genomic_DNA"/>
</dbReference>
<feature type="transmembrane region" description="Helical" evidence="2">
    <location>
        <begin position="51"/>
        <end position="76"/>
    </location>
</feature>
<gene>
    <name evidence="3" type="ORF">GWK47_053653</name>
</gene>
<keyword evidence="2" id="KW-0812">Transmembrane</keyword>
<name>A0A8J5CPG1_CHIOP</name>
<organism evidence="3 4">
    <name type="scientific">Chionoecetes opilio</name>
    <name type="common">Atlantic snow crab</name>
    <name type="synonym">Cancer opilio</name>
    <dbReference type="NCBI Taxonomy" id="41210"/>
    <lineage>
        <taxon>Eukaryota</taxon>
        <taxon>Metazoa</taxon>
        <taxon>Ecdysozoa</taxon>
        <taxon>Arthropoda</taxon>
        <taxon>Crustacea</taxon>
        <taxon>Multicrustacea</taxon>
        <taxon>Malacostraca</taxon>
        <taxon>Eumalacostraca</taxon>
        <taxon>Eucarida</taxon>
        <taxon>Decapoda</taxon>
        <taxon>Pleocyemata</taxon>
        <taxon>Brachyura</taxon>
        <taxon>Eubrachyura</taxon>
        <taxon>Majoidea</taxon>
        <taxon>Majidae</taxon>
        <taxon>Chionoecetes</taxon>
    </lineage>
</organism>
<dbReference type="PANTHER" id="PTHR31493:SF1">
    <property type="entry name" value="PROTEIN C19ORF12"/>
    <property type="match status" value="1"/>
</dbReference>
<protein>
    <submittedName>
        <fullName evidence="3">Uncharacterized protein</fullName>
    </submittedName>
</protein>
<reference evidence="3" key="1">
    <citation type="submission" date="2020-07" db="EMBL/GenBank/DDBJ databases">
        <title>The High-quality genome of the commercially important snow crab, Chionoecetes opilio.</title>
        <authorList>
            <person name="Jeong J.-H."/>
            <person name="Ryu S."/>
        </authorList>
    </citation>
    <scope>NUCLEOTIDE SEQUENCE</scope>
    <source>
        <strain evidence="3">MADBK_172401_WGS</strain>
        <tissue evidence="3">Digestive gland</tissue>
    </source>
</reference>
<dbReference type="PANTHER" id="PTHR31493">
    <property type="entry name" value="NAZO FAMILY MEMBER"/>
    <property type="match status" value="1"/>
</dbReference>
<evidence type="ECO:0000256" key="1">
    <source>
        <dbReference type="ARBA" id="ARBA00029457"/>
    </source>
</evidence>
<keyword evidence="4" id="KW-1185">Reference proteome</keyword>
<dbReference type="Pfam" id="PF20721">
    <property type="entry name" value="C19orf12"/>
    <property type="match status" value="1"/>
</dbReference>
<dbReference type="OrthoDB" id="5976774at2759"/>
<evidence type="ECO:0000256" key="2">
    <source>
        <dbReference type="SAM" id="Phobius"/>
    </source>
</evidence>
<evidence type="ECO:0000313" key="4">
    <source>
        <dbReference type="Proteomes" id="UP000770661"/>
    </source>
</evidence>
<sequence length="104" mass="11053">MIIYILLRKGCKLLNRFSRMPINTVELLSLVTQLCEEKNLRVPIKESLKGGLLTFATTALGGLLAGPVGLAIAMFLRVLVAHGFLEANGLGNMPGATFTGSGLP</sequence>
<proteinExistence type="inferred from homology"/>
<evidence type="ECO:0000313" key="3">
    <source>
        <dbReference type="EMBL" id="KAG0717829.1"/>
    </source>
</evidence>
<comment type="similarity">
    <text evidence="1">Belongs to the C19orf12 family.</text>
</comment>
<dbReference type="InterPro" id="IPR033369">
    <property type="entry name" value="C19orf12"/>
</dbReference>
<comment type="caution">
    <text evidence="3">The sequence shown here is derived from an EMBL/GenBank/DDBJ whole genome shotgun (WGS) entry which is preliminary data.</text>
</comment>
<keyword evidence="2" id="KW-1133">Transmembrane helix</keyword>
<accession>A0A8J5CPG1</accession>